<dbReference type="Pfam" id="PF02397">
    <property type="entry name" value="Bac_transf"/>
    <property type="match status" value="1"/>
</dbReference>
<keyword evidence="3 9" id="KW-0808">Transferase</keyword>
<proteinExistence type="inferred from homology"/>
<dbReference type="AlphaFoldDB" id="A0A8S0WVI6"/>
<dbReference type="InterPro" id="IPR017475">
    <property type="entry name" value="EPS_sugar_tfrase"/>
</dbReference>
<feature type="domain" description="Bacterial sugar transferase" evidence="8">
    <location>
        <begin position="42"/>
        <end position="230"/>
    </location>
</feature>
<evidence type="ECO:0000313" key="9">
    <source>
        <dbReference type="EMBL" id="CAA7599621.1"/>
    </source>
</evidence>
<keyword evidence="11" id="KW-1185">Reference proteome</keyword>
<dbReference type="InterPro" id="IPR003362">
    <property type="entry name" value="Bact_transf"/>
</dbReference>
<name>A0A8S0WVI6_9FIRM</name>
<comment type="similarity">
    <text evidence="2">Belongs to the bacterial sugar transferase family.</text>
</comment>
<evidence type="ECO:0000256" key="2">
    <source>
        <dbReference type="ARBA" id="ARBA00006464"/>
    </source>
</evidence>
<comment type="subcellular location">
    <subcellularLocation>
        <location evidence="1">Membrane</location>
        <topology evidence="1">Multi-pass membrane protein</topology>
    </subcellularLocation>
</comment>
<keyword evidence="6 7" id="KW-0472">Membrane</keyword>
<sequence>MGKSPAAMDRDIRDLHEKTTAGSSQAHAEAVPAYPAWQLRAKRGLDILVAAPLLILLSPLWLIVVLWIKGDSPGPALFRQTRIGREGEPYTIYKFRTMIVDAERLMRPALEQVRELEGFVFQQKDDPRITRSGRLLRKTSLDELPQLLNILKGDMSLVGPRPEVPEIVRLYTPEQRLRLKVPPGVTGLAQVNGRSELTLGETMTYDLEYVRRWSLGLDLKILLKTVSVVFSGRGAY</sequence>
<feature type="transmembrane region" description="Helical" evidence="7">
    <location>
        <begin position="47"/>
        <end position="68"/>
    </location>
</feature>
<dbReference type="PANTHER" id="PTHR30576">
    <property type="entry name" value="COLANIC BIOSYNTHESIS UDP-GLUCOSE LIPID CARRIER TRANSFERASE"/>
    <property type="match status" value="1"/>
</dbReference>
<keyword evidence="5 7" id="KW-1133">Transmembrane helix</keyword>
<evidence type="ECO:0000256" key="5">
    <source>
        <dbReference type="ARBA" id="ARBA00022989"/>
    </source>
</evidence>
<evidence type="ECO:0000313" key="10">
    <source>
        <dbReference type="EMBL" id="CEJ06468.1"/>
    </source>
</evidence>
<dbReference type="GO" id="GO:0016020">
    <property type="term" value="C:membrane"/>
    <property type="evidence" value="ECO:0007669"/>
    <property type="project" value="UniProtKB-SubCell"/>
</dbReference>
<evidence type="ECO:0000256" key="6">
    <source>
        <dbReference type="ARBA" id="ARBA00023136"/>
    </source>
</evidence>
<gene>
    <name evidence="9" type="ORF">DEACI_0247</name>
    <name evidence="10" type="ORF">DEACI_0916</name>
</gene>
<reference evidence="9" key="2">
    <citation type="submission" date="2020-01" db="EMBL/GenBank/DDBJ databases">
        <authorList>
            <person name="Hornung B."/>
        </authorList>
    </citation>
    <scope>NUCLEOTIDE SEQUENCE</scope>
    <source>
        <strain evidence="9">PacBioINE</strain>
    </source>
</reference>
<evidence type="ECO:0000313" key="11">
    <source>
        <dbReference type="Proteomes" id="UP001071230"/>
    </source>
</evidence>
<evidence type="ECO:0000256" key="7">
    <source>
        <dbReference type="SAM" id="Phobius"/>
    </source>
</evidence>
<organism evidence="9">
    <name type="scientific">Acididesulfobacillus acetoxydans</name>
    <dbReference type="NCBI Taxonomy" id="1561005"/>
    <lineage>
        <taxon>Bacteria</taxon>
        <taxon>Bacillati</taxon>
        <taxon>Bacillota</taxon>
        <taxon>Clostridia</taxon>
        <taxon>Eubacteriales</taxon>
        <taxon>Peptococcaceae</taxon>
        <taxon>Acididesulfobacillus</taxon>
    </lineage>
</organism>
<dbReference type="PANTHER" id="PTHR30576:SF0">
    <property type="entry name" value="UNDECAPRENYL-PHOSPHATE N-ACETYLGALACTOSAMINYL 1-PHOSPHATE TRANSFERASE-RELATED"/>
    <property type="match status" value="1"/>
</dbReference>
<reference evidence="10" key="1">
    <citation type="submission" date="2014-11" db="EMBL/GenBank/DDBJ databases">
        <authorList>
            <person name="Hornung B.V."/>
        </authorList>
    </citation>
    <scope>NUCLEOTIDE SEQUENCE</scope>
    <source>
        <strain evidence="10">INE</strain>
    </source>
</reference>
<evidence type="ECO:0000259" key="8">
    <source>
        <dbReference type="Pfam" id="PF02397"/>
    </source>
</evidence>
<dbReference type="GO" id="GO:0016780">
    <property type="term" value="F:phosphotransferase activity, for other substituted phosphate groups"/>
    <property type="evidence" value="ECO:0007669"/>
    <property type="project" value="TreeGrafter"/>
</dbReference>
<dbReference type="KEGG" id="aacx:DEACI_0247"/>
<protein>
    <submittedName>
        <fullName evidence="9">Bacterial sugar transferase</fullName>
    </submittedName>
    <submittedName>
        <fullName evidence="10">Galactosyl transferase CpsE</fullName>
    </submittedName>
</protein>
<evidence type="ECO:0000256" key="4">
    <source>
        <dbReference type="ARBA" id="ARBA00022692"/>
    </source>
</evidence>
<evidence type="ECO:0000256" key="1">
    <source>
        <dbReference type="ARBA" id="ARBA00004141"/>
    </source>
</evidence>
<evidence type="ECO:0000256" key="3">
    <source>
        <dbReference type="ARBA" id="ARBA00022679"/>
    </source>
</evidence>
<dbReference type="Proteomes" id="UP001071230">
    <property type="component" value="Unassembled WGS sequence"/>
</dbReference>
<dbReference type="EMBL" id="LR746496">
    <property type="protein sequence ID" value="CAA7599621.1"/>
    <property type="molecule type" value="Genomic_DNA"/>
</dbReference>
<dbReference type="RefSeq" id="WP_240983403.1">
    <property type="nucleotide sequence ID" value="NZ_CDGJ01000028.1"/>
</dbReference>
<dbReference type="Proteomes" id="UP000836597">
    <property type="component" value="Chromosome"/>
</dbReference>
<accession>A0A8S0WVI6</accession>
<dbReference type="EMBL" id="CDGJ01000028">
    <property type="protein sequence ID" value="CEJ06468.1"/>
    <property type="molecule type" value="Genomic_DNA"/>
</dbReference>
<dbReference type="NCBIfam" id="TIGR03025">
    <property type="entry name" value="EPS_sugtrans"/>
    <property type="match status" value="1"/>
</dbReference>
<keyword evidence="4 7" id="KW-0812">Transmembrane</keyword>